<dbReference type="PANTHER" id="PTHR11088">
    <property type="entry name" value="TRNA DIMETHYLALLYLTRANSFERASE"/>
    <property type="match status" value="1"/>
</dbReference>
<dbReference type="eggNOG" id="COG0324">
    <property type="taxonomic scope" value="Bacteria"/>
</dbReference>
<dbReference type="InterPro" id="IPR027417">
    <property type="entry name" value="P-loop_NTPase"/>
</dbReference>
<feature type="region of interest" description="Interaction with substrate tRNA" evidence="10">
    <location>
        <begin position="154"/>
        <end position="158"/>
    </location>
</feature>
<dbReference type="PANTHER" id="PTHR11088:SF60">
    <property type="entry name" value="TRNA DIMETHYLALLYLTRANSFERASE"/>
    <property type="match status" value="1"/>
</dbReference>
<comment type="cofactor">
    <cofactor evidence="1 10">
        <name>Mg(2+)</name>
        <dbReference type="ChEBI" id="CHEBI:18420"/>
    </cofactor>
</comment>
<dbReference type="GO" id="GO:0005524">
    <property type="term" value="F:ATP binding"/>
    <property type="evidence" value="ECO:0007669"/>
    <property type="project" value="UniProtKB-UniRule"/>
</dbReference>
<evidence type="ECO:0000256" key="5">
    <source>
        <dbReference type="ARBA" id="ARBA00022694"/>
    </source>
</evidence>
<dbReference type="Proteomes" id="UP000028926">
    <property type="component" value="Chromosome"/>
</dbReference>
<feature type="binding site" evidence="10">
    <location>
        <begin position="8"/>
        <end position="15"/>
    </location>
    <ligand>
        <name>ATP</name>
        <dbReference type="ChEBI" id="CHEBI:30616"/>
    </ligand>
</feature>
<evidence type="ECO:0000256" key="8">
    <source>
        <dbReference type="ARBA" id="ARBA00022842"/>
    </source>
</evidence>
<dbReference type="STRING" id="91604.ID47_04385"/>
<sequence>MRVIILTGPTASGKTALALQMAEALGGEIINADSMQIYQHLPVLTACPSPAEKLSIPHHLYEILGDQEISSAGWWISQVVQQIDAIQSRQHLPIIVGGTGMYLKSLVDGLSPIPMIPLEIRQQARQLAQQPNFYHHVVSFDPVIKGRLKENDLQRLTRAYEVKMATGRSIVDWQEDKPQSLPYLFEKIALIPDKDWLHHRINQRFDLMIDQGALEEVRTLLQRGIRSDSPILRAVGVKELSAYLQGELTFDQALELAKIATRQYAKRQMTWIRGQAKDYEIRHVGT</sequence>
<proteinExistence type="inferred from homology"/>
<evidence type="ECO:0000256" key="10">
    <source>
        <dbReference type="HAMAP-Rule" id="MF_00185"/>
    </source>
</evidence>
<comment type="similarity">
    <text evidence="3 10 13">Belongs to the IPP transferase family.</text>
</comment>
<feature type="site" description="Interaction with substrate tRNA" evidence="10">
    <location>
        <position position="99"/>
    </location>
</feature>
<evidence type="ECO:0000256" key="9">
    <source>
        <dbReference type="ARBA" id="ARBA00049563"/>
    </source>
</evidence>
<evidence type="ECO:0000256" key="6">
    <source>
        <dbReference type="ARBA" id="ARBA00022741"/>
    </source>
</evidence>
<dbReference type="InterPro" id="IPR039657">
    <property type="entry name" value="Dimethylallyltransferase"/>
</dbReference>
<evidence type="ECO:0000256" key="2">
    <source>
        <dbReference type="ARBA" id="ARBA00003213"/>
    </source>
</evidence>
<feature type="binding site" evidence="10">
    <location>
        <begin position="10"/>
        <end position="15"/>
    </location>
    <ligand>
        <name>substrate</name>
    </ligand>
</feature>
<dbReference type="NCBIfam" id="TIGR00174">
    <property type="entry name" value="miaA"/>
    <property type="match status" value="1"/>
</dbReference>
<comment type="caution">
    <text evidence="10">Lacks conserved residue(s) required for the propagation of feature annotation.</text>
</comment>
<dbReference type="SUPFAM" id="SSF52540">
    <property type="entry name" value="P-loop containing nucleoside triphosphate hydrolases"/>
    <property type="match status" value="2"/>
</dbReference>
<dbReference type="RefSeq" id="WP_038464196.1">
    <property type="nucleotide sequence ID" value="NZ_CP008941.1"/>
</dbReference>
<keyword evidence="15" id="KW-1185">Reference proteome</keyword>
<dbReference type="EMBL" id="CP008941">
    <property type="protein sequence ID" value="AIK96145.1"/>
    <property type="molecule type" value="Genomic_DNA"/>
</dbReference>
<name>A0A077AZH7_9PROT</name>
<organism evidence="14 15">
    <name type="scientific">Candidatus Odyssella acanthamoebae</name>
    <dbReference type="NCBI Taxonomy" id="91604"/>
    <lineage>
        <taxon>Bacteria</taxon>
        <taxon>Pseudomonadati</taxon>
        <taxon>Pseudomonadota</taxon>
        <taxon>Alphaproteobacteria</taxon>
        <taxon>Holosporales</taxon>
        <taxon>Candidatus Paracaedibacteraceae</taxon>
        <taxon>Candidatus Odyssella</taxon>
    </lineage>
</organism>
<dbReference type="GO" id="GO:0052381">
    <property type="term" value="F:tRNA dimethylallyltransferase activity"/>
    <property type="evidence" value="ECO:0007669"/>
    <property type="project" value="UniProtKB-UniRule"/>
</dbReference>
<dbReference type="Gene3D" id="1.10.20.140">
    <property type="match status" value="1"/>
</dbReference>
<dbReference type="OrthoDB" id="9776390at2"/>
<dbReference type="Pfam" id="PF01715">
    <property type="entry name" value="IPPT"/>
    <property type="match status" value="1"/>
</dbReference>
<dbReference type="AlphaFoldDB" id="A0A077AZH7"/>
<dbReference type="EC" id="2.5.1.75" evidence="10"/>
<dbReference type="GO" id="GO:0006400">
    <property type="term" value="P:tRNA modification"/>
    <property type="evidence" value="ECO:0007669"/>
    <property type="project" value="TreeGrafter"/>
</dbReference>
<evidence type="ECO:0000256" key="3">
    <source>
        <dbReference type="ARBA" id="ARBA00005842"/>
    </source>
</evidence>
<evidence type="ECO:0000256" key="13">
    <source>
        <dbReference type="RuleBase" id="RU003785"/>
    </source>
</evidence>
<dbReference type="HAMAP" id="MF_00185">
    <property type="entry name" value="IPP_trans"/>
    <property type="match status" value="1"/>
</dbReference>
<evidence type="ECO:0000256" key="4">
    <source>
        <dbReference type="ARBA" id="ARBA00022679"/>
    </source>
</evidence>
<comment type="subunit">
    <text evidence="10">Monomer.</text>
</comment>
<comment type="function">
    <text evidence="2 10 12">Catalyzes the transfer of a dimethylallyl group onto the adenine at position 37 in tRNAs that read codons beginning with uridine, leading to the formation of N6-(dimethylallyl)adenosine (i(6)A).</text>
</comment>
<keyword evidence="7 10" id="KW-0067">ATP-binding</keyword>
<dbReference type="InterPro" id="IPR018022">
    <property type="entry name" value="IPT"/>
</dbReference>
<evidence type="ECO:0000256" key="11">
    <source>
        <dbReference type="RuleBase" id="RU003783"/>
    </source>
</evidence>
<dbReference type="KEGG" id="paca:ID47_04385"/>
<reference evidence="14 15" key="1">
    <citation type="submission" date="2014-07" db="EMBL/GenBank/DDBJ databases">
        <title>Comparative genomic insights into amoeba endosymbionts belonging to the families of Holosporaceae and Candidatus Midichloriaceae within Rickettsiales.</title>
        <authorList>
            <person name="Wang Z."/>
            <person name="Wu M."/>
        </authorList>
    </citation>
    <scope>NUCLEOTIDE SEQUENCE [LARGE SCALE GENOMIC DNA]</scope>
    <source>
        <strain evidence="14">PRA3</strain>
    </source>
</reference>
<keyword evidence="5 10" id="KW-0819">tRNA processing</keyword>
<accession>A0A077AZH7</accession>
<comment type="catalytic activity">
    <reaction evidence="9 10 11">
        <text>adenosine(37) in tRNA + dimethylallyl diphosphate = N(6)-dimethylallyladenosine(37) in tRNA + diphosphate</text>
        <dbReference type="Rhea" id="RHEA:26482"/>
        <dbReference type="Rhea" id="RHEA-COMP:10162"/>
        <dbReference type="Rhea" id="RHEA-COMP:10375"/>
        <dbReference type="ChEBI" id="CHEBI:33019"/>
        <dbReference type="ChEBI" id="CHEBI:57623"/>
        <dbReference type="ChEBI" id="CHEBI:74411"/>
        <dbReference type="ChEBI" id="CHEBI:74415"/>
        <dbReference type="EC" id="2.5.1.75"/>
    </reaction>
</comment>
<protein>
    <recommendedName>
        <fullName evidence="10">tRNA dimethylallyltransferase</fullName>
        <ecNumber evidence="10">2.5.1.75</ecNumber>
    </recommendedName>
    <alternativeName>
        <fullName evidence="10">Dimethylallyl diphosphate:tRNA dimethylallyltransferase</fullName>
        <shortName evidence="10">DMAPP:tRNA dimethylallyltransferase</shortName>
        <shortName evidence="10">DMATase</shortName>
    </alternativeName>
    <alternativeName>
        <fullName evidence="10">Isopentenyl-diphosphate:tRNA isopentenyltransferase</fullName>
        <shortName evidence="10">IPP transferase</shortName>
        <shortName evidence="10">IPPT</shortName>
        <shortName evidence="10">IPTase</shortName>
    </alternativeName>
</protein>
<evidence type="ECO:0000256" key="12">
    <source>
        <dbReference type="RuleBase" id="RU003784"/>
    </source>
</evidence>
<feature type="site" description="Interaction with substrate tRNA" evidence="10">
    <location>
        <position position="121"/>
    </location>
</feature>
<keyword evidence="6 10" id="KW-0547">Nucleotide-binding</keyword>
<evidence type="ECO:0000313" key="15">
    <source>
        <dbReference type="Proteomes" id="UP000028926"/>
    </source>
</evidence>
<keyword evidence="8 10" id="KW-0460">Magnesium</keyword>
<evidence type="ECO:0000256" key="1">
    <source>
        <dbReference type="ARBA" id="ARBA00001946"/>
    </source>
</evidence>
<dbReference type="Gene3D" id="3.40.50.300">
    <property type="entry name" value="P-loop containing nucleotide triphosphate hydrolases"/>
    <property type="match status" value="1"/>
</dbReference>
<gene>
    <name evidence="10" type="primary">miaA</name>
    <name evidence="14" type="ORF">ID47_04385</name>
</gene>
<dbReference type="HOGENOM" id="CLU_032616_0_1_5"/>
<evidence type="ECO:0000313" key="14">
    <source>
        <dbReference type="EMBL" id="AIK96145.1"/>
    </source>
</evidence>
<keyword evidence="4 10" id="KW-0808">Transferase</keyword>
<evidence type="ECO:0000256" key="7">
    <source>
        <dbReference type="ARBA" id="ARBA00022840"/>
    </source>
</evidence>
<feature type="region of interest" description="Interaction with substrate tRNA" evidence="10">
    <location>
        <begin position="33"/>
        <end position="36"/>
    </location>
</feature>